<reference evidence="2 3" key="1">
    <citation type="journal article" date="2016" name="Nat. Commun.">
        <title>Thousands of microbial genomes shed light on interconnected biogeochemical processes in an aquifer system.</title>
        <authorList>
            <person name="Anantharaman K."/>
            <person name="Brown C.T."/>
            <person name="Hug L.A."/>
            <person name="Sharon I."/>
            <person name="Castelle C.J."/>
            <person name="Probst A.J."/>
            <person name="Thomas B.C."/>
            <person name="Singh A."/>
            <person name="Wilkins M.J."/>
            <person name="Karaoz U."/>
            <person name="Brodie E.L."/>
            <person name="Williams K.H."/>
            <person name="Hubbard S.S."/>
            <person name="Banfield J.F."/>
        </authorList>
    </citation>
    <scope>NUCLEOTIDE SEQUENCE [LARGE SCALE GENOMIC DNA]</scope>
</reference>
<feature type="compositionally biased region" description="Basic and acidic residues" evidence="1">
    <location>
        <begin position="1"/>
        <end position="15"/>
    </location>
</feature>
<dbReference type="EMBL" id="MHRK01000052">
    <property type="protein sequence ID" value="OHA22504.1"/>
    <property type="molecule type" value="Genomic_DNA"/>
</dbReference>
<evidence type="ECO:0000313" key="2">
    <source>
        <dbReference type="EMBL" id="OHA22504.1"/>
    </source>
</evidence>
<dbReference type="Proteomes" id="UP000177130">
    <property type="component" value="Unassembled WGS sequence"/>
</dbReference>
<gene>
    <name evidence="2" type="ORF">A3C72_00205</name>
</gene>
<name>A0A1G2MFM2_9BACT</name>
<feature type="region of interest" description="Disordered" evidence="1">
    <location>
        <begin position="1"/>
        <end position="23"/>
    </location>
</feature>
<proteinExistence type="predicted"/>
<dbReference type="STRING" id="1802306.A3C72_00205"/>
<protein>
    <submittedName>
        <fullName evidence="2">Uncharacterized protein</fullName>
    </submittedName>
</protein>
<organism evidence="2 3">
    <name type="scientific">Candidatus Taylorbacteria bacterium RIFCSPHIGHO2_02_FULL_43_32b</name>
    <dbReference type="NCBI Taxonomy" id="1802306"/>
    <lineage>
        <taxon>Bacteria</taxon>
        <taxon>Candidatus Tayloriibacteriota</taxon>
    </lineage>
</organism>
<accession>A0A1G2MFM2</accession>
<comment type="caution">
    <text evidence="2">The sequence shown here is derived from an EMBL/GenBank/DDBJ whole genome shotgun (WGS) entry which is preliminary data.</text>
</comment>
<sequence>MRDNEVSSTEIKENANENINDYSAQNDQLYQSFSPFDLSEILSREAELIERHYQTRHDWTSWGKQDLEQFRKRPARKKHFYD</sequence>
<dbReference type="AlphaFoldDB" id="A0A1G2MFM2"/>
<evidence type="ECO:0000256" key="1">
    <source>
        <dbReference type="SAM" id="MobiDB-lite"/>
    </source>
</evidence>
<evidence type="ECO:0000313" key="3">
    <source>
        <dbReference type="Proteomes" id="UP000177130"/>
    </source>
</evidence>